<dbReference type="EMBL" id="JAWDJW010010241">
    <property type="protein sequence ID" value="KAK3048833.1"/>
    <property type="molecule type" value="Genomic_DNA"/>
</dbReference>
<organism evidence="1 2">
    <name type="scientific">Coniosporium uncinatum</name>
    <dbReference type="NCBI Taxonomy" id="93489"/>
    <lineage>
        <taxon>Eukaryota</taxon>
        <taxon>Fungi</taxon>
        <taxon>Dikarya</taxon>
        <taxon>Ascomycota</taxon>
        <taxon>Pezizomycotina</taxon>
        <taxon>Dothideomycetes</taxon>
        <taxon>Dothideomycetes incertae sedis</taxon>
        <taxon>Coniosporium</taxon>
    </lineage>
</organism>
<proteinExistence type="predicted"/>
<protein>
    <submittedName>
        <fullName evidence="1">Uncharacterized protein</fullName>
    </submittedName>
</protein>
<keyword evidence="2" id="KW-1185">Reference proteome</keyword>
<evidence type="ECO:0000313" key="1">
    <source>
        <dbReference type="EMBL" id="KAK3048833.1"/>
    </source>
</evidence>
<feature type="non-terminal residue" evidence="1">
    <location>
        <position position="1"/>
    </location>
</feature>
<sequence>EVEEAIDLTAGGFDAADSFGRPSLSRTQSRASAGKTVIRFAHDDPAYPGNWSHRKKFIVVFISCLTVVNSTTTSGLAAGASDVLAAYFHVSNELELVLPTALYLVGYTFGPLVFGPLSEQYGRRNISMVAFTLFTIFQMACALAPNWAALNIFRLLIGIAGASPIAVVGGICADVYRTPEARGRAMAIFMASTTFGPLLGPIISGYMSVYSWRWSFWVGLIIAGVTWVPLAFIPESYEPVLLLRKAKRLRKETGDMNIVAPRELEDFTISDIVTKVIARPLKMIVTEPLVAFSCLYLSFVYALFYIFFQAYPIIYKGTYGFTNGEEGLAFLPIGIGACIACAIYLAYDAILRRAKAAGAPWSRSEEFRRLPLACFGGPFVVLSLFWAGWTARPDIHWIVPVLSGITFGRHGCRVYLTKSLRRCSAFCREADVPEPWDSMGV</sequence>
<accession>A0ACC3CWR4</accession>
<name>A0ACC3CWR4_9PEZI</name>
<evidence type="ECO:0000313" key="2">
    <source>
        <dbReference type="Proteomes" id="UP001186974"/>
    </source>
</evidence>
<gene>
    <name evidence="1" type="ORF">LTS18_012863</name>
</gene>
<dbReference type="Proteomes" id="UP001186974">
    <property type="component" value="Unassembled WGS sequence"/>
</dbReference>
<reference evidence="1" key="1">
    <citation type="submission" date="2024-09" db="EMBL/GenBank/DDBJ databases">
        <title>Black Yeasts Isolated from many extreme environments.</title>
        <authorList>
            <person name="Coleine C."/>
            <person name="Stajich J.E."/>
            <person name="Selbmann L."/>
        </authorList>
    </citation>
    <scope>NUCLEOTIDE SEQUENCE</scope>
    <source>
        <strain evidence="1">CCFEE 5737</strain>
    </source>
</reference>
<comment type="caution">
    <text evidence="1">The sequence shown here is derived from an EMBL/GenBank/DDBJ whole genome shotgun (WGS) entry which is preliminary data.</text>
</comment>